<sequence>MAKSSFNQSPYYYGMPDVYMQMGYYPFPTPPATEQLPRHAYIPYPMSMASQCKYFLGQTEKVTVGPGGQGFGALSNPVRSGALLYVQDWHVTNLSEHPLEVQFWFGKTESIAGASSAAITSGFAQLSSCPPSQGKLLFSQSESDLPRGGTIATTRIVPPLSTVGAQIDGQWILGPGMSLMAHVPASEKNAVFLFSMGWWEQPVF</sequence>
<gene>
    <name evidence="1" type="ORF">JNE38_06205</name>
</gene>
<reference evidence="1 2" key="1">
    <citation type="submission" date="2021-01" db="EMBL/GenBank/DDBJ databases">
        <title>Identification of strong promoters based on the transcriptome of Brevibacillus choshinensis.</title>
        <authorList>
            <person name="Yao D."/>
            <person name="Zhang K."/>
            <person name="Wu J."/>
        </authorList>
    </citation>
    <scope>NUCLEOTIDE SEQUENCE [LARGE SCALE GENOMIC DNA]</scope>
    <source>
        <strain evidence="1 2">HPD31-SP3</strain>
    </source>
</reference>
<keyword evidence="2" id="KW-1185">Reference proteome</keyword>
<evidence type="ECO:0000313" key="2">
    <source>
        <dbReference type="Proteomes" id="UP000596248"/>
    </source>
</evidence>
<name>A0ABX7FUS5_BRECH</name>
<evidence type="ECO:0000313" key="1">
    <source>
        <dbReference type="EMBL" id="QRG68740.1"/>
    </source>
</evidence>
<organism evidence="1 2">
    <name type="scientific">Brevibacillus choshinensis</name>
    <dbReference type="NCBI Taxonomy" id="54911"/>
    <lineage>
        <taxon>Bacteria</taxon>
        <taxon>Bacillati</taxon>
        <taxon>Bacillota</taxon>
        <taxon>Bacilli</taxon>
        <taxon>Bacillales</taxon>
        <taxon>Paenibacillaceae</taxon>
        <taxon>Brevibacillus</taxon>
    </lineage>
</organism>
<proteinExistence type="predicted"/>
<protein>
    <submittedName>
        <fullName evidence="1">Uncharacterized protein</fullName>
    </submittedName>
</protein>
<dbReference type="EMBL" id="CP069127">
    <property type="protein sequence ID" value="QRG68740.1"/>
    <property type="molecule type" value="Genomic_DNA"/>
</dbReference>
<dbReference type="Proteomes" id="UP000596248">
    <property type="component" value="Chromosome"/>
</dbReference>
<dbReference type="InterPro" id="IPR046141">
    <property type="entry name" value="DUF6143"/>
</dbReference>
<dbReference type="Pfam" id="PF19640">
    <property type="entry name" value="DUF6143"/>
    <property type="match status" value="1"/>
</dbReference>
<accession>A0ABX7FUS5</accession>
<dbReference type="RefSeq" id="WP_203355738.1">
    <property type="nucleotide sequence ID" value="NZ_CP069127.1"/>
</dbReference>